<keyword evidence="8" id="KW-0810">Translation regulation</keyword>
<feature type="compositionally biased region" description="Acidic residues" evidence="13">
    <location>
        <begin position="19"/>
        <end position="37"/>
    </location>
</feature>
<evidence type="ECO:0000313" key="16">
    <source>
        <dbReference type="Proteomes" id="UP001320420"/>
    </source>
</evidence>
<dbReference type="GO" id="GO:0006417">
    <property type="term" value="P:regulation of translation"/>
    <property type="evidence" value="ECO:0007669"/>
    <property type="project" value="UniProtKB-KW"/>
</dbReference>
<evidence type="ECO:0000256" key="1">
    <source>
        <dbReference type="ARBA" id="ARBA00004123"/>
    </source>
</evidence>
<keyword evidence="7" id="KW-0509">mRNA transport</keyword>
<keyword evidence="16" id="KW-1185">Reference proteome</keyword>
<feature type="domain" description="Btz" evidence="14">
    <location>
        <begin position="142"/>
        <end position="229"/>
    </location>
</feature>
<evidence type="ECO:0000256" key="9">
    <source>
        <dbReference type="ARBA" id="ARBA00022884"/>
    </source>
</evidence>
<keyword evidence="12" id="KW-0539">Nucleus</keyword>
<dbReference type="Proteomes" id="UP001320420">
    <property type="component" value="Unassembled WGS sequence"/>
</dbReference>
<evidence type="ECO:0000256" key="6">
    <source>
        <dbReference type="ARBA" id="ARBA00022664"/>
    </source>
</evidence>
<evidence type="ECO:0000256" key="13">
    <source>
        <dbReference type="SAM" id="MobiDB-lite"/>
    </source>
</evidence>
<organism evidence="15 16">
    <name type="scientific">Diatrype stigma</name>
    <dbReference type="NCBI Taxonomy" id="117547"/>
    <lineage>
        <taxon>Eukaryota</taxon>
        <taxon>Fungi</taxon>
        <taxon>Dikarya</taxon>
        <taxon>Ascomycota</taxon>
        <taxon>Pezizomycotina</taxon>
        <taxon>Sordariomycetes</taxon>
        <taxon>Xylariomycetidae</taxon>
        <taxon>Xylariales</taxon>
        <taxon>Diatrypaceae</taxon>
        <taxon>Diatrype</taxon>
    </lineage>
</organism>
<evidence type="ECO:0000256" key="10">
    <source>
        <dbReference type="ARBA" id="ARBA00023161"/>
    </source>
</evidence>
<evidence type="ECO:0000256" key="3">
    <source>
        <dbReference type="ARBA" id="ARBA00009548"/>
    </source>
</evidence>
<proteinExistence type="inferred from homology"/>
<evidence type="ECO:0000256" key="11">
    <source>
        <dbReference type="ARBA" id="ARBA00023187"/>
    </source>
</evidence>
<keyword evidence="5" id="KW-0963">Cytoplasm</keyword>
<feature type="compositionally biased region" description="Polar residues" evidence="13">
    <location>
        <begin position="58"/>
        <end position="67"/>
    </location>
</feature>
<dbReference type="GO" id="GO:0035145">
    <property type="term" value="C:exon-exon junction complex"/>
    <property type="evidence" value="ECO:0007669"/>
    <property type="project" value="InterPro"/>
</dbReference>
<feature type="compositionally biased region" description="Polar residues" evidence="13">
    <location>
        <begin position="87"/>
        <end position="107"/>
    </location>
</feature>
<dbReference type="AlphaFoldDB" id="A0AAN9UM89"/>
<dbReference type="GO" id="GO:0008380">
    <property type="term" value="P:RNA splicing"/>
    <property type="evidence" value="ECO:0007669"/>
    <property type="project" value="UniProtKB-KW"/>
</dbReference>
<comment type="subcellular location">
    <subcellularLocation>
        <location evidence="2">Cytoplasm</location>
    </subcellularLocation>
    <subcellularLocation>
        <location evidence="1">Nucleus</location>
    </subcellularLocation>
</comment>
<dbReference type="GO" id="GO:0051028">
    <property type="term" value="P:mRNA transport"/>
    <property type="evidence" value="ECO:0007669"/>
    <property type="project" value="UniProtKB-KW"/>
</dbReference>
<feature type="region of interest" description="Disordered" evidence="13">
    <location>
        <begin position="1"/>
        <end position="107"/>
    </location>
</feature>
<protein>
    <recommendedName>
        <fullName evidence="14">Btz domain-containing protein</fullName>
    </recommendedName>
</protein>
<dbReference type="EMBL" id="JAKJXP020000057">
    <property type="protein sequence ID" value="KAK7750915.1"/>
    <property type="molecule type" value="Genomic_DNA"/>
</dbReference>
<dbReference type="Pfam" id="PF09405">
    <property type="entry name" value="Btz"/>
    <property type="match status" value="1"/>
</dbReference>
<dbReference type="GO" id="GO:0000184">
    <property type="term" value="P:nuclear-transcribed mRNA catabolic process, nonsense-mediated decay"/>
    <property type="evidence" value="ECO:0007669"/>
    <property type="project" value="UniProtKB-KW"/>
</dbReference>
<comment type="caution">
    <text evidence="15">The sequence shown here is derived from an EMBL/GenBank/DDBJ whole genome shotgun (WGS) entry which is preliminary data.</text>
</comment>
<comment type="similarity">
    <text evidence="3">Belongs to the CASC3 family.</text>
</comment>
<evidence type="ECO:0000256" key="5">
    <source>
        <dbReference type="ARBA" id="ARBA00022490"/>
    </source>
</evidence>
<name>A0AAN9UM89_9PEZI</name>
<feature type="region of interest" description="Disordered" evidence="13">
    <location>
        <begin position="126"/>
        <end position="229"/>
    </location>
</feature>
<reference evidence="15 16" key="1">
    <citation type="submission" date="2024-02" db="EMBL/GenBank/DDBJ databases">
        <title>De novo assembly and annotation of 12 fungi associated with fruit tree decline syndrome in Ontario, Canada.</title>
        <authorList>
            <person name="Sulman M."/>
            <person name="Ellouze W."/>
            <person name="Ilyukhin E."/>
        </authorList>
    </citation>
    <scope>NUCLEOTIDE SEQUENCE [LARGE SCALE GENOMIC DNA]</scope>
    <source>
        <strain evidence="15 16">M11/M66-122</strain>
    </source>
</reference>
<sequence length="229" mass="24603">MAAPVRRRKMIGHRRRVEDEGEDEGGIDQVDADDDSLTDGSVVSDDHDLADDSDTSNVDEASPTTPTVRKPNGRVANGNGTAKRPYTSGSPGTSTEIPTKPNHTSVNDTEFMLNGLTIADTPEPVKELSFEDEATEPPSKTSAPIVVSSNSAATTIKSDQGVPGERRRKDHGDYRRQKEENPAFVPNRGAFFMHDHRHAGPSANGFRPFGRGGRGRGRGGIGGPFAPMR</sequence>
<evidence type="ECO:0000313" key="15">
    <source>
        <dbReference type="EMBL" id="KAK7750915.1"/>
    </source>
</evidence>
<dbReference type="GO" id="GO:0003729">
    <property type="term" value="F:mRNA binding"/>
    <property type="evidence" value="ECO:0007669"/>
    <property type="project" value="InterPro"/>
</dbReference>
<evidence type="ECO:0000259" key="14">
    <source>
        <dbReference type="SMART" id="SM01044"/>
    </source>
</evidence>
<dbReference type="GO" id="GO:0005737">
    <property type="term" value="C:cytoplasm"/>
    <property type="evidence" value="ECO:0007669"/>
    <property type="project" value="UniProtKB-SubCell"/>
</dbReference>
<keyword evidence="11" id="KW-0508">mRNA splicing</keyword>
<keyword evidence="10" id="KW-0866">Nonsense-mediated mRNA decay</keyword>
<keyword evidence="6" id="KW-0507">mRNA processing</keyword>
<dbReference type="GO" id="GO:0006397">
    <property type="term" value="P:mRNA processing"/>
    <property type="evidence" value="ECO:0007669"/>
    <property type="project" value="UniProtKB-KW"/>
</dbReference>
<evidence type="ECO:0000256" key="8">
    <source>
        <dbReference type="ARBA" id="ARBA00022845"/>
    </source>
</evidence>
<evidence type="ECO:0000256" key="4">
    <source>
        <dbReference type="ARBA" id="ARBA00022448"/>
    </source>
</evidence>
<evidence type="ECO:0000256" key="12">
    <source>
        <dbReference type="ARBA" id="ARBA00023242"/>
    </source>
</evidence>
<dbReference type="SMART" id="SM01044">
    <property type="entry name" value="Btz"/>
    <property type="match status" value="1"/>
</dbReference>
<feature type="compositionally biased region" description="Basic and acidic residues" evidence="13">
    <location>
        <begin position="164"/>
        <end position="181"/>
    </location>
</feature>
<evidence type="ECO:0000256" key="2">
    <source>
        <dbReference type="ARBA" id="ARBA00004496"/>
    </source>
</evidence>
<dbReference type="InterPro" id="IPR018545">
    <property type="entry name" value="Btz_dom"/>
</dbReference>
<keyword evidence="9" id="KW-0694">RNA-binding</keyword>
<evidence type="ECO:0000256" key="7">
    <source>
        <dbReference type="ARBA" id="ARBA00022816"/>
    </source>
</evidence>
<feature type="compositionally biased region" description="Polar residues" evidence="13">
    <location>
        <begin position="138"/>
        <end position="158"/>
    </location>
</feature>
<gene>
    <name evidence="15" type="ORF">SLS62_007178</name>
</gene>
<feature type="compositionally biased region" description="Basic residues" evidence="13">
    <location>
        <begin position="1"/>
        <end position="15"/>
    </location>
</feature>
<keyword evidence="4" id="KW-0813">Transport</keyword>
<accession>A0AAN9UM89</accession>